<dbReference type="RefSeq" id="WP_073036704.1">
    <property type="nucleotide sequence ID" value="NZ_FQVB01000005.1"/>
</dbReference>
<dbReference type="PANTHER" id="PTHR33178:SF10">
    <property type="entry name" value="STRESS-RESPONSE A_B BARREL DOMAIN-CONTAINING PROTEIN"/>
    <property type="match status" value="1"/>
</dbReference>
<evidence type="ECO:0000259" key="2">
    <source>
        <dbReference type="PROSITE" id="PS51502"/>
    </source>
</evidence>
<comment type="subunit">
    <text evidence="1">Homodimer.</text>
</comment>
<sequence length="96" mass="10941">MIKHVVLLKFKPGVTEDDVQALEKGLDALPGAIPEILSYDFGRDIVRSERSFDFGLVSSFKDLDALKRYQVHPEHVKVLEHVKRICDQIVAVDFTF</sequence>
<reference evidence="4" key="1">
    <citation type="submission" date="2016-11" db="EMBL/GenBank/DDBJ databases">
        <authorList>
            <person name="Varghese N."/>
            <person name="Submissions S."/>
        </authorList>
    </citation>
    <scope>NUCLEOTIDE SEQUENCE [LARGE SCALE GENOMIC DNA]</scope>
    <source>
        <strain evidence="4">DSM 9756</strain>
    </source>
</reference>
<keyword evidence="4" id="KW-1185">Reference proteome</keyword>
<dbReference type="AlphaFoldDB" id="A0A1M4UR87"/>
<dbReference type="InterPro" id="IPR044662">
    <property type="entry name" value="HS1/DABB1-like"/>
</dbReference>
<dbReference type="STRING" id="1121391.SAMN02745206_00547"/>
<evidence type="ECO:0000313" key="3">
    <source>
        <dbReference type="EMBL" id="SHE59123.1"/>
    </source>
</evidence>
<evidence type="ECO:0000256" key="1">
    <source>
        <dbReference type="ARBA" id="ARBA00011738"/>
    </source>
</evidence>
<feature type="domain" description="Stress-response A/B barrel" evidence="2">
    <location>
        <begin position="2"/>
        <end position="94"/>
    </location>
</feature>
<dbReference type="SMART" id="SM00886">
    <property type="entry name" value="Dabb"/>
    <property type="match status" value="1"/>
</dbReference>
<dbReference type="OrthoDB" id="9808130at2"/>
<protein>
    <submittedName>
        <fullName evidence="3">Stress responsive A/B Barrel Domain</fullName>
    </submittedName>
</protein>
<dbReference type="Pfam" id="PF07876">
    <property type="entry name" value="Dabb"/>
    <property type="match status" value="1"/>
</dbReference>
<gene>
    <name evidence="3" type="ORF">SAMN02745206_00547</name>
</gene>
<dbReference type="InterPro" id="IPR013097">
    <property type="entry name" value="Dabb"/>
</dbReference>
<name>A0A1M4UR87_9BACT</name>
<accession>A0A1M4UR87</accession>
<dbReference type="InterPro" id="IPR011008">
    <property type="entry name" value="Dimeric_a/b-barrel"/>
</dbReference>
<dbReference type="SUPFAM" id="SSF54909">
    <property type="entry name" value="Dimeric alpha+beta barrel"/>
    <property type="match status" value="1"/>
</dbReference>
<dbReference type="Gene3D" id="3.30.70.100">
    <property type="match status" value="1"/>
</dbReference>
<proteinExistence type="predicted"/>
<dbReference type="Proteomes" id="UP000184076">
    <property type="component" value="Unassembled WGS sequence"/>
</dbReference>
<dbReference type="PANTHER" id="PTHR33178">
    <property type="match status" value="1"/>
</dbReference>
<dbReference type="PROSITE" id="PS51502">
    <property type="entry name" value="S_R_A_B_BARREL"/>
    <property type="match status" value="1"/>
</dbReference>
<dbReference type="EMBL" id="FQVB01000005">
    <property type="protein sequence ID" value="SHE59123.1"/>
    <property type="molecule type" value="Genomic_DNA"/>
</dbReference>
<evidence type="ECO:0000313" key="4">
    <source>
        <dbReference type="Proteomes" id="UP000184076"/>
    </source>
</evidence>
<organism evidence="3 4">
    <name type="scientific">Desulfacinum infernum DSM 9756</name>
    <dbReference type="NCBI Taxonomy" id="1121391"/>
    <lineage>
        <taxon>Bacteria</taxon>
        <taxon>Pseudomonadati</taxon>
        <taxon>Thermodesulfobacteriota</taxon>
        <taxon>Syntrophobacteria</taxon>
        <taxon>Syntrophobacterales</taxon>
        <taxon>Syntrophobacteraceae</taxon>
        <taxon>Desulfacinum</taxon>
    </lineage>
</organism>